<protein>
    <submittedName>
        <fullName evidence="1">Uncharacterized protein</fullName>
    </submittedName>
</protein>
<evidence type="ECO:0000313" key="1">
    <source>
        <dbReference type="EMBL" id="WOO78064.1"/>
    </source>
</evidence>
<dbReference type="AlphaFoldDB" id="A0AAF0Y4F5"/>
<keyword evidence="2" id="KW-1185">Reference proteome</keyword>
<evidence type="ECO:0000313" key="2">
    <source>
        <dbReference type="Proteomes" id="UP000827549"/>
    </source>
</evidence>
<dbReference type="Proteomes" id="UP000827549">
    <property type="component" value="Chromosome 1"/>
</dbReference>
<organism evidence="1 2">
    <name type="scientific">Vanrija pseudolonga</name>
    <dbReference type="NCBI Taxonomy" id="143232"/>
    <lineage>
        <taxon>Eukaryota</taxon>
        <taxon>Fungi</taxon>
        <taxon>Dikarya</taxon>
        <taxon>Basidiomycota</taxon>
        <taxon>Agaricomycotina</taxon>
        <taxon>Tremellomycetes</taxon>
        <taxon>Trichosporonales</taxon>
        <taxon>Trichosporonaceae</taxon>
        <taxon>Vanrija</taxon>
    </lineage>
</organism>
<dbReference type="GeneID" id="87804872"/>
<gene>
    <name evidence="1" type="ORF">LOC62_01G001617</name>
</gene>
<dbReference type="EMBL" id="CP086714">
    <property type="protein sequence ID" value="WOO78064.1"/>
    <property type="molecule type" value="Genomic_DNA"/>
</dbReference>
<sequence>MVSAATIIGNSPHLVDAIMAHATRATLVTCLRVSRDVHNSAGAALYHTIRIHGRILDDLLEGANLEKGLYTNPPGEAQAPLTVLKNRLLARIRVLSIGEHEWELCEHEVDPHMLDKFKFFIWLLFRHVQVVRIVLPPRGSGLGSLCQRSAHKCGFLPLLSPRKLVIRNVSIPAFCEISNYWYHVNLPEVTWILPPERRGDAEASVDPSYYIGSTVAASPSAKMIFHDEWESWTALPMASGPIPRRPLGPYAPTDVTEFCHYTWSHGHWPTAKEYDTVVYGLETVHFSATQNDRVLRHFKNRFPSQPLTPGGLCQVVKDQIMGLPGSECHHSSRIMNHAYVFKTLADYAALDPADTRFELDDEYRS</sequence>
<accession>A0AAF0Y4F5</accession>
<reference evidence="1" key="1">
    <citation type="submission" date="2023-10" db="EMBL/GenBank/DDBJ databases">
        <authorList>
            <person name="Noh H."/>
        </authorList>
    </citation>
    <scope>NUCLEOTIDE SEQUENCE</scope>
    <source>
        <strain evidence="1">DUCC4014</strain>
    </source>
</reference>
<dbReference type="RefSeq" id="XP_062624096.1">
    <property type="nucleotide sequence ID" value="XM_062768112.1"/>
</dbReference>
<name>A0AAF0Y4F5_9TREE</name>
<proteinExistence type="predicted"/>